<protein>
    <recommendedName>
        <fullName evidence="3">Anti-sigma factor NepR domain-containing protein</fullName>
    </recommendedName>
</protein>
<sequence length="70" mass="7699">MTADHGNRYPAPAVFFSTAFNETVMLARIGSDLRDLYGDVEDAPLPRDLLLLASRIDETRQTKNGSKTGT</sequence>
<accession>A0ABT8BJ00</accession>
<organism evidence="1 2">
    <name type="scientific">Methylobacterium adhaesivum</name>
    <dbReference type="NCBI Taxonomy" id="333297"/>
    <lineage>
        <taxon>Bacteria</taxon>
        <taxon>Pseudomonadati</taxon>
        <taxon>Pseudomonadota</taxon>
        <taxon>Alphaproteobacteria</taxon>
        <taxon>Hyphomicrobiales</taxon>
        <taxon>Methylobacteriaceae</taxon>
        <taxon>Methylobacterium</taxon>
    </lineage>
</organism>
<dbReference type="Proteomes" id="UP001224644">
    <property type="component" value="Unassembled WGS sequence"/>
</dbReference>
<keyword evidence="2" id="KW-1185">Reference proteome</keyword>
<name>A0ABT8BJ00_9HYPH</name>
<dbReference type="EMBL" id="JAUFPX010000008">
    <property type="protein sequence ID" value="MDN3591225.1"/>
    <property type="molecule type" value="Genomic_DNA"/>
</dbReference>
<comment type="caution">
    <text evidence="1">The sequence shown here is derived from an EMBL/GenBank/DDBJ whole genome shotgun (WGS) entry which is preliminary data.</text>
</comment>
<reference evidence="2" key="1">
    <citation type="journal article" date="2019" name="Int. J. Syst. Evol. Microbiol.">
        <title>The Global Catalogue of Microorganisms (GCM) 10K type strain sequencing project: providing services to taxonomists for standard genome sequencing and annotation.</title>
        <authorList>
            <consortium name="The Broad Institute Genomics Platform"/>
            <consortium name="The Broad Institute Genome Sequencing Center for Infectious Disease"/>
            <person name="Wu L."/>
            <person name="Ma J."/>
        </authorList>
    </citation>
    <scope>NUCLEOTIDE SEQUENCE [LARGE SCALE GENOMIC DNA]</scope>
    <source>
        <strain evidence="2">CECT 7069</strain>
    </source>
</reference>
<proteinExistence type="predicted"/>
<evidence type="ECO:0000313" key="2">
    <source>
        <dbReference type="Proteomes" id="UP001224644"/>
    </source>
</evidence>
<gene>
    <name evidence="1" type="ORF">QWZ12_11425</name>
</gene>
<evidence type="ECO:0000313" key="1">
    <source>
        <dbReference type="EMBL" id="MDN3591225.1"/>
    </source>
</evidence>
<evidence type="ECO:0008006" key="3">
    <source>
        <dbReference type="Google" id="ProtNLM"/>
    </source>
</evidence>
<dbReference type="RefSeq" id="WP_238225008.1">
    <property type="nucleotide sequence ID" value="NZ_BPQD01000009.1"/>
</dbReference>